<keyword evidence="3" id="KW-1185">Reference proteome</keyword>
<reference evidence="2 3" key="1">
    <citation type="submission" date="2020-05" db="EMBL/GenBank/DDBJ databases">
        <title>Genomic Encyclopedia of Type Strains, Phase III (KMG-III): the genomes of soil and plant-associated and newly described type strains.</title>
        <authorList>
            <person name="Whitman W."/>
        </authorList>
    </citation>
    <scope>NUCLEOTIDE SEQUENCE [LARGE SCALE GENOMIC DNA]</scope>
    <source>
        <strain evidence="2 3">KCTC 19046</strain>
    </source>
</reference>
<dbReference type="InterPro" id="IPR023393">
    <property type="entry name" value="START-like_dom_sf"/>
</dbReference>
<dbReference type="InterPro" id="IPR019587">
    <property type="entry name" value="Polyketide_cyclase/dehydratase"/>
</dbReference>
<feature type="compositionally biased region" description="Basic and acidic residues" evidence="1">
    <location>
        <begin position="181"/>
        <end position="190"/>
    </location>
</feature>
<name>A0ABX2A3H0_9MICO</name>
<dbReference type="Proteomes" id="UP000757540">
    <property type="component" value="Unassembled WGS sequence"/>
</dbReference>
<gene>
    <name evidence="2" type="ORF">HDG69_000855</name>
</gene>
<dbReference type="EMBL" id="JABEZU010000001">
    <property type="protein sequence ID" value="NOV96302.1"/>
    <property type="molecule type" value="Genomic_DNA"/>
</dbReference>
<dbReference type="SUPFAM" id="SSF55961">
    <property type="entry name" value="Bet v1-like"/>
    <property type="match status" value="1"/>
</dbReference>
<sequence length="199" mass="22825">MAALYVEVVVRTTMDRLWALTQDPAEHVRWDLRFSRIVPTGEMSGGGARFRYERAIGPRTIRGTGTSLGERHRRDGTRTSALRFDTDDRLSPLRDGRGYWRYTPVDGGVRFVTGYDYTPGFGRAADRLLRPVVLWMTAWSFDRLRVWAETGTPPERWPLASVLAFWRRDRPRASRCVTRRPGRDPMRDAPDSLGSLEAP</sequence>
<evidence type="ECO:0008006" key="4">
    <source>
        <dbReference type="Google" id="ProtNLM"/>
    </source>
</evidence>
<accession>A0ABX2A3H0</accession>
<protein>
    <recommendedName>
        <fullName evidence="4">Polyketide cyclase/dehydrase/lipid transport protein</fullName>
    </recommendedName>
</protein>
<organism evidence="2 3">
    <name type="scientific">Isoptericola halotolerans</name>
    <dbReference type="NCBI Taxonomy" id="300560"/>
    <lineage>
        <taxon>Bacteria</taxon>
        <taxon>Bacillati</taxon>
        <taxon>Actinomycetota</taxon>
        <taxon>Actinomycetes</taxon>
        <taxon>Micrococcales</taxon>
        <taxon>Promicromonosporaceae</taxon>
        <taxon>Isoptericola</taxon>
    </lineage>
</organism>
<proteinExistence type="predicted"/>
<dbReference type="RefSeq" id="WP_171782500.1">
    <property type="nucleotide sequence ID" value="NZ_BAAAML010000002.1"/>
</dbReference>
<dbReference type="Pfam" id="PF10604">
    <property type="entry name" value="Polyketide_cyc2"/>
    <property type="match status" value="1"/>
</dbReference>
<comment type="caution">
    <text evidence="2">The sequence shown here is derived from an EMBL/GenBank/DDBJ whole genome shotgun (WGS) entry which is preliminary data.</text>
</comment>
<feature type="region of interest" description="Disordered" evidence="1">
    <location>
        <begin position="176"/>
        <end position="199"/>
    </location>
</feature>
<evidence type="ECO:0000313" key="2">
    <source>
        <dbReference type="EMBL" id="NOV96302.1"/>
    </source>
</evidence>
<evidence type="ECO:0000256" key="1">
    <source>
        <dbReference type="SAM" id="MobiDB-lite"/>
    </source>
</evidence>
<dbReference type="Gene3D" id="3.30.530.20">
    <property type="match status" value="1"/>
</dbReference>
<evidence type="ECO:0000313" key="3">
    <source>
        <dbReference type="Proteomes" id="UP000757540"/>
    </source>
</evidence>